<sequence>MPNPTLSVLFRYRDLIANTLEQHRTLIANHGACWWGWWKKPYEDYRQEVWEHLLEEINQNGHIIIGLFNSGAKQHLSVFHARVVAVKAPEEEGTIKLNEEERLLVPGYYRKSPYSLGWLKLDQIATEPTDFFKNYSYLKAPPLPWIEKHHLHLLDDKVIHDHGELSAMDTTIWQIRPRHDEDRDERLVFPGLVINEPLSSQPIPLKGETILHLSDLHFSLGEKLRAQHVWGYSNETQGKTTLVEAVEAGIQGHRIGLVIISGDITFLGNEAEFEIAYQEIRTLLNMLSLGPEHLVIIPGNHNIQWSNQTTYHHDAPVNHPPPKARAAYEQCYRRILKHDPHETLTMTRRFVFPNGQVLEVGAVNSSSLEHGKDFLSGMGRVHPRAFAAINQSLHWQQQRNSLALRWLVVHHHVCPTESIESPNEYGKGFGMAVDAAATLRKSAAAGVHLVLHGHRHQPFIWRTAVFGSPETDPGDCLGEVAVLGGGSAGSRAVNDQQLNFHLIRPRTVQLSVSLFRSRRMQEPFKEVHQWCAPLSIKDGHLVLGNWRSVPKQEN</sequence>
<dbReference type="AlphaFoldDB" id="A0A8J7QD36"/>
<evidence type="ECO:0000313" key="8">
    <source>
        <dbReference type="Proteomes" id="UP000664417"/>
    </source>
</evidence>
<dbReference type="EMBL" id="JAFREP010000025">
    <property type="protein sequence ID" value="MBO1321574.1"/>
    <property type="molecule type" value="Genomic_DNA"/>
</dbReference>
<evidence type="ECO:0000256" key="3">
    <source>
        <dbReference type="ARBA" id="ARBA00023004"/>
    </source>
</evidence>
<keyword evidence="3" id="KW-0408">Iron</keyword>
<evidence type="ECO:0000256" key="4">
    <source>
        <dbReference type="ARBA" id="ARBA00025742"/>
    </source>
</evidence>
<feature type="domain" description="Pua-like" evidence="6">
    <location>
        <begin position="8"/>
        <end position="186"/>
    </location>
</feature>
<comment type="similarity">
    <text evidence="4">Belongs to the cyclic nucleotide phosphodiesterase class-III family.</text>
</comment>
<evidence type="ECO:0000259" key="5">
    <source>
        <dbReference type="Pfam" id="PF00149"/>
    </source>
</evidence>
<dbReference type="InterPro" id="IPR057406">
    <property type="entry name" value="Pua-like_dom"/>
</dbReference>
<reference evidence="7" key="1">
    <citation type="submission" date="2021-03" db="EMBL/GenBank/DDBJ databases">
        <authorList>
            <person name="Wang G."/>
        </authorList>
    </citation>
    <scope>NUCLEOTIDE SEQUENCE</scope>
    <source>
        <strain evidence="7">KCTC 12899</strain>
    </source>
</reference>
<dbReference type="GO" id="GO:0016787">
    <property type="term" value="F:hydrolase activity"/>
    <property type="evidence" value="ECO:0007669"/>
    <property type="project" value="UniProtKB-KW"/>
</dbReference>
<gene>
    <name evidence="7" type="ORF">J3U88_24060</name>
</gene>
<dbReference type="PANTHER" id="PTHR42988">
    <property type="entry name" value="PHOSPHOHYDROLASE"/>
    <property type="match status" value="1"/>
</dbReference>
<evidence type="ECO:0000259" key="6">
    <source>
        <dbReference type="Pfam" id="PF24405"/>
    </source>
</evidence>
<keyword evidence="2" id="KW-0378">Hydrolase</keyword>
<dbReference type="SUPFAM" id="SSF56300">
    <property type="entry name" value="Metallo-dependent phosphatases"/>
    <property type="match status" value="1"/>
</dbReference>
<dbReference type="InterPro" id="IPR050884">
    <property type="entry name" value="CNP_phosphodiesterase-III"/>
</dbReference>
<dbReference type="InterPro" id="IPR004843">
    <property type="entry name" value="Calcineurin-like_PHP"/>
</dbReference>
<dbReference type="Proteomes" id="UP000664417">
    <property type="component" value="Unassembled WGS sequence"/>
</dbReference>
<organism evidence="7 8">
    <name type="scientific">Acanthopleuribacter pedis</name>
    <dbReference type="NCBI Taxonomy" id="442870"/>
    <lineage>
        <taxon>Bacteria</taxon>
        <taxon>Pseudomonadati</taxon>
        <taxon>Acidobacteriota</taxon>
        <taxon>Holophagae</taxon>
        <taxon>Acanthopleuribacterales</taxon>
        <taxon>Acanthopleuribacteraceae</taxon>
        <taxon>Acanthopleuribacter</taxon>
    </lineage>
</organism>
<dbReference type="RefSeq" id="WP_207861548.1">
    <property type="nucleotide sequence ID" value="NZ_JAFREP010000025.1"/>
</dbReference>
<name>A0A8J7QD36_9BACT</name>
<dbReference type="Pfam" id="PF00149">
    <property type="entry name" value="Metallophos"/>
    <property type="match status" value="1"/>
</dbReference>
<protein>
    <submittedName>
        <fullName evidence="7">Metallophosphoesterase</fullName>
    </submittedName>
</protein>
<dbReference type="Pfam" id="PF24405">
    <property type="entry name" value="Pua-like"/>
    <property type="match status" value="1"/>
</dbReference>
<dbReference type="PANTHER" id="PTHR42988:SF2">
    <property type="entry name" value="CYCLIC NUCLEOTIDE PHOSPHODIESTERASE CBUA0032-RELATED"/>
    <property type="match status" value="1"/>
</dbReference>
<evidence type="ECO:0000256" key="1">
    <source>
        <dbReference type="ARBA" id="ARBA00022723"/>
    </source>
</evidence>
<dbReference type="InterPro" id="IPR029052">
    <property type="entry name" value="Metallo-depent_PP-like"/>
</dbReference>
<accession>A0A8J7QD36</accession>
<comment type="caution">
    <text evidence="7">The sequence shown here is derived from an EMBL/GenBank/DDBJ whole genome shotgun (WGS) entry which is preliminary data.</text>
</comment>
<keyword evidence="1" id="KW-0479">Metal-binding</keyword>
<dbReference type="GO" id="GO:0046872">
    <property type="term" value="F:metal ion binding"/>
    <property type="evidence" value="ECO:0007669"/>
    <property type="project" value="UniProtKB-KW"/>
</dbReference>
<keyword evidence="8" id="KW-1185">Reference proteome</keyword>
<dbReference type="Gene3D" id="3.60.21.10">
    <property type="match status" value="1"/>
</dbReference>
<feature type="domain" description="Calcineurin-like phosphoesterase" evidence="5">
    <location>
        <begin position="209"/>
        <end position="458"/>
    </location>
</feature>
<evidence type="ECO:0000256" key="2">
    <source>
        <dbReference type="ARBA" id="ARBA00022801"/>
    </source>
</evidence>
<proteinExistence type="inferred from homology"/>
<evidence type="ECO:0000313" key="7">
    <source>
        <dbReference type="EMBL" id="MBO1321574.1"/>
    </source>
</evidence>